<reference evidence="2 3" key="1">
    <citation type="submission" date="2016-10" db="EMBL/GenBank/DDBJ databases">
        <authorList>
            <person name="de Groot N.N."/>
        </authorList>
    </citation>
    <scope>NUCLEOTIDE SEQUENCE [LARGE SCALE GENOMIC DNA]</scope>
    <source>
        <strain evidence="2 3">DSM 23413</strain>
    </source>
</reference>
<gene>
    <name evidence="2" type="ORF">SAMN05421751_11932</name>
</gene>
<dbReference type="Proteomes" id="UP000236742">
    <property type="component" value="Unassembled WGS sequence"/>
</dbReference>
<evidence type="ECO:0000313" key="3">
    <source>
        <dbReference type="Proteomes" id="UP000236742"/>
    </source>
</evidence>
<feature type="domain" description="Phosphoribosyltransferase" evidence="1">
    <location>
        <begin position="11"/>
        <end position="195"/>
    </location>
</feature>
<organism evidence="2 3">
    <name type="scientific">Jhaorihella thermophila</name>
    <dbReference type="NCBI Taxonomy" id="488547"/>
    <lineage>
        <taxon>Bacteria</taxon>
        <taxon>Pseudomonadati</taxon>
        <taxon>Pseudomonadota</taxon>
        <taxon>Alphaproteobacteria</taxon>
        <taxon>Rhodobacterales</taxon>
        <taxon>Paracoccaceae</taxon>
        <taxon>Jhaorihella</taxon>
    </lineage>
</organism>
<evidence type="ECO:0000259" key="1">
    <source>
        <dbReference type="Pfam" id="PF14681"/>
    </source>
</evidence>
<keyword evidence="2" id="KW-0808">Transferase</keyword>
<dbReference type="GO" id="GO:0016757">
    <property type="term" value="F:glycosyltransferase activity"/>
    <property type="evidence" value="ECO:0007669"/>
    <property type="project" value="UniProtKB-KW"/>
</dbReference>
<dbReference type="Pfam" id="PF14681">
    <property type="entry name" value="UPRTase"/>
    <property type="match status" value="1"/>
</dbReference>
<protein>
    <submittedName>
        <fullName evidence="2">Uracil phosphoribosyltransferase</fullName>
    </submittedName>
</protein>
<keyword evidence="3" id="KW-1185">Reference proteome</keyword>
<name>A0A1H5YKI1_9RHOB</name>
<dbReference type="AlphaFoldDB" id="A0A1H5YKI1"/>
<dbReference type="InterPro" id="IPR000836">
    <property type="entry name" value="PRTase_dom"/>
</dbReference>
<dbReference type="InterPro" id="IPR029057">
    <property type="entry name" value="PRTase-like"/>
</dbReference>
<dbReference type="EMBL" id="FNVD01000019">
    <property type="protein sequence ID" value="SEG24172.1"/>
    <property type="molecule type" value="Genomic_DNA"/>
</dbReference>
<dbReference type="CDD" id="cd06223">
    <property type="entry name" value="PRTases_typeI"/>
    <property type="match status" value="1"/>
</dbReference>
<dbReference type="SUPFAM" id="SSF53271">
    <property type="entry name" value="PRTase-like"/>
    <property type="match status" value="1"/>
</dbReference>
<dbReference type="OrthoDB" id="2044522at2"/>
<keyword evidence="2" id="KW-0328">Glycosyltransferase</keyword>
<proteinExistence type="predicted"/>
<sequence length="196" mass="21920">MPVTILSKQIPFLETLNGKTRDARNNGTRLAKIHREIGRILGQHHLSRKPFRTKPTTTVQDKRSDISVLDTSDLTIVALLRAGLYVAEGVRDLLDEAPHHYLLSRRPDDLDLRFIDGKDVLLVDAVINTGKSIEAYIQAAAAARSIACFSIVMQDEFRIKAEDRHRDIAFITSRVSENAFVGRGQTDTGNRLFGTI</sequence>
<dbReference type="Gene3D" id="3.40.50.2020">
    <property type="match status" value="1"/>
</dbReference>
<dbReference type="RefSeq" id="WP_104009062.1">
    <property type="nucleotide sequence ID" value="NZ_FNVD01000019.1"/>
</dbReference>
<accession>A0A1H5YKI1</accession>
<evidence type="ECO:0000313" key="2">
    <source>
        <dbReference type="EMBL" id="SEG24172.1"/>
    </source>
</evidence>